<dbReference type="KEGG" id="msil:METEAL_02100"/>
<dbReference type="GO" id="GO:0004222">
    <property type="term" value="F:metalloendopeptidase activity"/>
    <property type="evidence" value="ECO:0007669"/>
    <property type="project" value="InterPro"/>
</dbReference>
<evidence type="ECO:0000256" key="3">
    <source>
        <dbReference type="RuleBase" id="RU004447"/>
    </source>
</evidence>
<dbReference type="InterPro" id="IPR011765">
    <property type="entry name" value="Pept_M16_N"/>
</dbReference>
<dbReference type="InterPro" id="IPR011249">
    <property type="entry name" value="Metalloenz_LuxS/M16"/>
</dbReference>
<evidence type="ECO:0000259" key="5">
    <source>
        <dbReference type="Pfam" id="PF00675"/>
    </source>
</evidence>
<comment type="similarity">
    <text evidence="2 3">Belongs to the peptidase M16 family.</text>
</comment>
<dbReference type="InterPro" id="IPR050361">
    <property type="entry name" value="MPP/UQCRC_Complex"/>
</dbReference>
<dbReference type="InterPro" id="IPR001431">
    <property type="entry name" value="Pept_M16_Zn_BS"/>
</dbReference>
<name>A0AA48GEG7_9BACT</name>
<protein>
    <submittedName>
        <fullName evidence="7">Peptidase M16</fullName>
    </submittedName>
</protein>
<evidence type="ECO:0000256" key="4">
    <source>
        <dbReference type="SAM" id="SignalP"/>
    </source>
</evidence>
<feature type="signal peptide" evidence="4">
    <location>
        <begin position="1"/>
        <end position="23"/>
    </location>
</feature>
<dbReference type="GO" id="GO:0046872">
    <property type="term" value="F:metal ion binding"/>
    <property type="evidence" value="ECO:0007669"/>
    <property type="project" value="InterPro"/>
</dbReference>
<dbReference type="Pfam" id="PF00675">
    <property type="entry name" value="Peptidase_M16"/>
    <property type="match status" value="1"/>
</dbReference>
<feature type="domain" description="Peptidase M16 C-terminal" evidence="6">
    <location>
        <begin position="218"/>
        <end position="390"/>
    </location>
</feature>
<evidence type="ECO:0000256" key="2">
    <source>
        <dbReference type="ARBA" id="ARBA00007261"/>
    </source>
</evidence>
<feature type="chain" id="PRO_5041349416" evidence="4">
    <location>
        <begin position="24"/>
        <end position="923"/>
    </location>
</feature>
<evidence type="ECO:0000259" key="6">
    <source>
        <dbReference type="Pfam" id="PF05193"/>
    </source>
</evidence>
<dbReference type="GO" id="GO:0006508">
    <property type="term" value="P:proteolysis"/>
    <property type="evidence" value="ECO:0007669"/>
    <property type="project" value="InterPro"/>
</dbReference>
<reference evidence="8" key="1">
    <citation type="journal article" date="2023" name="Int. J. Syst. Evol. Microbiol.">
        <title>Mesoterricola silvestris gen. nov., sp. nov., Mesoterricola sediminis sp. nov., Geothrix oryzae sp. nov., Geothrix edaphica sp. nov., Geothrix rubra sp. nov., and Geothrix limicola sp. nov., six novel members of Acidobacteriota isolated from soils.</title>
        <authorList>
            <person name="Itoh H."/>
            <person name="Sugisawa Y."/>
            <person name="Mise K."/>
            <person name="Xu Z."/>
            <person name="Kuniyasu M."/>
            <person name="Ushijima N."/>
            <person name="Kawano K."/>
            <person name="Kobayashi E."/>
            <person name="Shiratori Y."/>
            <person name="Masuda Y."/>
            <person name="Senoo K."/>
        </authorList>
    </citation>
    <scope>NUCLEOTIDE SEQUENCE [LARGE SCALE GENOMIC DNA]</scope>
    <source>
        <strain evidence="8">W79</strain>
    </source>
</reference>
<evidence type="ECO:0000313" key="8">
    <source>
        <dbReference type="Proteomes" id="UP001238179"/>
    </source>
</evidence>
<dbReference type="Proteomes" id="UP001238179">
    <property type="component" value="Chromosome"/>
</dbReference>
<feature type="domain" description="Peptidase M16 C-terminal" evidence="6">
    <location>
        <begin position="670"/>
        <end position="848"/>
    </location>
</feature>
<gene>
    <name evidence="7" type="ORF">METEAL_02100</name>
</gene>
<accession>A0AA48GEG7</accession>
<dbReference type="Gene3D" id="3.30.830.10">
    <property type="entry name" value="Metalloenzyme, LuxS/M16 peptidase-like"/>
    <property type="match status" value="4"/>
</dbReference>
<dbReference type="PANTHER" id="PTHR11851:SF49">
    <property type="entry name" value="MITOCHONDRIAL-PROCESSING PEPTIDASE SUBUNIT ALPHA"/>
    <property type="match status" value="1"/>
</dbReference>
<dbReference type="EMBL" id="AP027080">
    <property type="protein sequence ID" value="BDU71036.1"/>
    <property type="molecule type" value="Genomic_DNA"/>
</dbReference>
<evidence type="ECO:0000313" key="7">
    <source>
        <dbReference type="EMBL" id="BDU71036.1"/>
    </source>
</evidence>
<feature type="domain" description="Peptidase M16 N-terminal" evidence="5">
    <location>
        <begin position="55"/>
        <end position="206"/>
    </location>
</feature>
<organism evidence="7 8">
    <name type="scientific">Mesoterricola silvestris</name>
    <dbReference type="NCBI Taxonomy" id="2927979"/>
    <lineage>
        <taxon>Bacteria</taxon>
        <taxon>Pseudomonadati</taxon>
        <taxon>Acidobacteriota</taxon>
        <taxon>Holophagae</taxon>
        <taxon>Holophagales</taxon>
        <taxon>Holophagaceae</taxon>
        <taxon>Mesoterricola</taxon>
    </lineage>
</organism>
<comment type="cofactor">
    <cofactor evidence="1">
        <name>Zn(2+)</name>
        <dbReference type="ChEBI" id="CHEBI:29105"/>
    </cofactor>
</comment>
<dbReference type="RefSeq" id="WP_316413932.1">
    <property type="nucleotide sequence ID" value="NZ_AP027080.1"/>
</dbReference>
<dbReference type="PROSITE" id="PS00143">
    <property type="entry name" value="INSULINASE"/>
    <property type="match status" value="1"/>
</dbReference>
<dbReference type="SUPFAM" id="SSF63411">
    <property type="entry name" value="LuxS/MPP-like metallohydrolase"/>
    <property type="match status" value="4"/>
</dbReference>
<dbReference type="Pfam" id="PF05193">
    <property type="entry name" value="Peptidase_M16_C"/>
    <property type="match status" value="2"/>
</dbReference>
<dbReference type="PANTHER" id="PTHR11851">
    <property type="entry name" value="METALLOPROTEASE"/>
    <property type="match status" value="1"/>
</dbReference>
<keyword evidence="8" id="KW-1185">Reference proteome</keyword>
<evidence type="ECO:0000256" key="1">
    <source>
        <dbReference type="ARBA" id="ARBA00001947"/>
    </source>
</evidence>
<dbReference type="AlphaFoldDB" id="A0AA48GEG7"/>
<keyword evidence="4" id="KW-0732">Signal</keyword>
<sequence>MSRFRFDLPLAAILILGGLPAAAKAPASRAVPRPPEKAASVEGITEYRLGNGLKVLLFPDPSKANVTVNITYLVGSRDESYGETGMAHLLEHMIFKGTPKHPDIPGELSLHGADFNGSTSFDRTNYYESMKASEANLKWALELEADRMINSWVAIKPAKAAELLKTEMTVVRNEFESGENQPFSVLMERVMETAYLWHNYGKPTIGCRADIENVNIWHLSAFFRKYYQPDNAVLTVAGRFDPVKTLALINTTFGPIPRPSRKLEPTYTVEPTQDGERSVTVRRVGDVKLAMAAYHMPAATDPDLAPLTVLAKVLGSAPSGRLYKALVEPRKAAQVFCNAEATREPGLFYVGAMVRPEGNLDEARDLVLDTTEAVAATPFGPEEVERAKSAILKQVDLTLNQSDQVGLALSEAIANGDWRTFFLDRDRVKAVTPADVARVAKAYLKSSNRTLGLFVPTPKPERVEIPPMRDVAAMVQDYKGQEVRSQGEAFDVSPASIDRQTVRFTTAAGLKVALVPKKTRGAAVNVALNLHFGTEAALQDLGPRGTLAGAMLLRGTARHTRQELADTLDKLKANVRLGGSAEGVRGTIETVRENLPAVLGLVTEALKEASFPAQEFELLRQQFLAGLESQRSDPQALAGITYRRALNAWPKGHPRYAATLDESIADMKAVKVEDVKALHDAFYGASNGELTIVGDVDPKEARALVESLLGSWKSPAPYKRITNVYRPEPGRSEVIETPDKANAVILGGLNLALKESDPDFAALVLGDYMVGGSTFNSRLGARVRVKEGLSYGVGSQFQAGALDAFGQWTFYAICAPQNAAKAEAAIREELALALASGFTAKELAEAKTGWLQAEEQGRSQDPQLAGMIQRDLEAGRTMAFQADLERRVAALTSDQIVAALKKHLDPARITLVKAGDFQKAAKR</sequence>
<dbReference type="InterPro" id="IPR007863">
    <property type="entry name" value="Peptidase_M16_C"/>
</dbReference>
<proteinExistence type="inferred from homology"/>